<evidence type="ECO:0000313" key="3">
    <source>
        <dbReference type="Proteomes" id="UP001447188"/>
    </source>
</evidence>
<gene>
    <name evidence="2" type="ORF">Q9L58_003133</name>
</gene>
<dbReference type="Gene3D" id="3.30.70.980">
    <property type="match status" value="2"/>
</dbReference>
<dbReference type="InterPro" id="IPR002876">
    <property type="entry name" value="Transcrip_reg_TACO1-like"/>
</dbReference>
<dbReference type="EMBL" id="JBBBZM010000029">
    <property type="protein sequence ID" value="KAL0637907.1"/>
    <property type="molecule type" value="Genomic_DNA"/>
</dbReference>
<feature type="domain" description="TACO1/YebC-like second and third" evidence="1">
    <location>
        <begin position="24"/>
        <end position="166"/>
    </location>
</feature>
<comment type="caution">
    <text evidence="2">The sequence shown here is derived from an EMBL/GenBank/DDBJ whole genome shotgun (WGS) entry which is preliminary data.</text>
</comment>
<dbReference type="PANTHER" id="PTHR12532">
    <property type="entry name" value="TRANSLATIONAL ACTIVATOR OF CYTOCHROME C OXIDASE 1"/>
    <property type="match status" value="1"/>
</dbReference>
<name>A0ABR3GPS3_9PEZI</name>
<dbReference type="Proteomes" id="UP001447188">
    <property type="component" value="Unassembled WGS sequence"/>
</dbReference>
<dbReference type="InterPro" id="IPR048300">
    <property type="entry name" value="TACO1_YebC-like_2nd/3rd_dom"/>
</dbReference>
<dbReference type="PANTHER" id="PTHR12532:SF0">
    <property type="entry name" value="TRANSLATIONAL ACTIVATOR OF CYTOCHROME C OXIDASE 1"/>
    <property type="match status" value="1"/>
</dbReference>
<dbReference type="Pfam" id="PF01709">
    <property type="entry name" value="Transcrip_reg"/>
    <property type="match status" value="1"/>
</dbReference>
<reference evidence="2 3" key="1">
    <citation type="submission" date="2024-02" db="EMBL/GenBank/DDBJ databases">
        <title>Discinaceae phylogenomics.</title>
        <authorList>
            <person name="Dirks A.C."/>
            <person name="James T.Y."/>
        </authorList>
    </citation>
    <scope>NUCLEOTIDE SEQUENCE [LARGE SCALE GENOMIC DNA]</scope>
    <source>
        <strain evidence="2 3">ACD0624</strain>
    </source>
</reference>
<protein>
    <recommendedName>
        <fullName evidence="1">TACO1/YebC-like second and third domain-containing protein</fullName>
    </recommendedName>
</protein>
<keyword evidence="3" id="KW-1185">Reference proteome</keyword>
<dbReference type="SUPFAM" id="SSF75625">
    <property type="entry name" value="YebC-like"/>
    <property type="match status" value="1"/>
</dbReference>
<dbReference type="InterPro" id="IPR026564">
    <property type="entry name" value="Transcrip_reg_TACO1-like_dom3"/>
</dbReference>
<dbReference type="InterPro" id="IPR029072">
    <property type="entry name" value="YebC-like"/>
</dbReference>
<sequence length="180" mass="19454">MPKERIESAVKRGQGISPAGVALETLIMECMGSGSAALVIECITDNKLRTLQEIKTIISKCGATNTPTSYLFTKRGLIRISPGKTDFDTILESSLEINGTEDVEEFDDDDGKGVEITTNPSRTSAVMDELKARLPDVQVLSSIIAWVPNEDTMVEIKEGSKTEENLTKLIGGSLPSPRPV</sequence>
<accession>A0ABR3GPS3</accession>
<evidence type="ECO:0000313" key="2">
    <source>
        <dbReference type="EMBL" id="KAL0637907.1"/>
    </source>
</evidence>
<evidence type="ECO:0000259" key="1">
    <source>
        <dbReference type="Pfam" id="PF01709"/>
    </source>
</evidence>
<proteinExistence type="predicted"/>
<organism evidence="2 3">
    <name type="scientific">Discina gigas</name>
    <dbReference type="NCBI Taxonomy" id="1032678"/>
    <lineage>
        <taxon>Eukaryota</taxon>
        <taxon>Fungi</taxon>
        <taxon>Dikarya</taxon>
        <taxon>Ascomycota</taxon>
        <taxon>Pezizomycotina</taxon>
        <taxon>Pezizomycetes</taxon>
        <taxon>Pezizales</taxon>
        <taxon>Discinaceae</taxon>
        <taxon>Discina</taxon>
    </lineage>
</organism>